<evidence type="ECO:0000256" key="1">
    <source>
        <dbReference type="ARBA" id="ARBA00008460"/>
    </source>
</evidence>
<gene>
    <name evidence="3" type="ORF">HNQ70_002523</name>
</gene>
<accession>A0A7W8M9M9</accession>
<organism evidence="3 4">
    <name type="scientific">Quisquiliibacterium transsilvanicum</name>
    <dbReference type="NCBI Taxonomy" id="1549638"/>
    <lineage>
        <taxon>Bacteria</taxon>
        <taxon>Pseudomonadati</taxon>
        <taxon>Pseudomonadota</taxon>
        <taxon>Betaproteobacteria</taxon>
        <taxon>Burkholderiales</taxon>
        <taxon>Burkholderiaceae</taxon>
        <taxon>Quisquiliibacterium</taxon>
    </lineage>
</organism>
<proteinExistence type="inferred from homology"/>
<dbReference type="InterPro" id="IPR027471">
    <property type="entry name" value="YbeD-like_sf"/>
</dbReference>
<evidence type="ECO:0000313" key="3">
    <source>
        <dbReference type="EMBL" id="MBB5272500.1"/>
    </source>
</evidence>
<dbReference type="PANTHER" id="PTHR38036">
    <property type="entry name" value="UPF0250 PROTEIN YBED"/>
    <property type="match status" value="1"/>
</dbReference>
<dbReference type="AlphaFoldDB" id="A0A7W8M9M9"/>
<evidence type="ECO:0000313" key="4">
    <source>
        <dbReference type="Proteomes" id="UP000532440"/>
    </source>
</evidence>
<sequence>MSEAPDSSDTVFDRLEKLLEFPCDFPLKVMGRRVDGFAQAISDLVREHAPDFDPATMVLKPSSQGAWLSLTVVVRIESRAQLEALYRAVAGHPMVRVVL</sequence>
<comment type="caution">
    <text evidence="3">The sequence shown here is derived from an EMBL/GenBank/DDBJ whole genome shotgun (WGS) entry which is preliminary data.</text>
</comment>
<protein>
    <recommendedName>
        <fullName evidence="2">UPF0250 protein HNQ70_002523</fullName>
    </recommendedName>
</protein>
<dbReference type="SUPFAM" id="SSF117991">
    <property type="entry name" value="YbeD/HP0495-like"/>
    <property type="match status" value="1"/>
</dbReference>
<keyword evidence="4" id="KW-1185">Reference proteome</keyword>
<dbReference type="EMBL" id="JACHGB010000005">
    <property type="protein sequence ID" value="MBB5272500.1"/>
    <property type="molecule type" value="Genomic_DNA"/>
</dbReference>
<dbReference type="Proteomes" id="UP000532440">
    <property type="component" value="Unassembled WGS sequence"/>
</dbReference>
<dbReference type="RefSeq" id="WP_183968096.1">
    <property type="nucleotide sequence ID" value="NZ_BAABEW010000022.1"/>
</dbReference>
<dbReference type="Pfam" id="PF04359">
    <property type="entry name" value="DUF493"/>
    <property type="match status" value="1"/>
</dbReference>
<dbReference type="HAMAP" id="MF_00659">
    <property type="entry name" value="UPF0250"/>
    <property type="match status" value="1"/>
</dbReference>
<dbReference type="Gene3D" id="3.30.70.260">
    <property type="match status" value="1"/>
</dbReference>
<dbReference type="InterPro" id="IPR007454">
    <property type="entry name" value="UPF0250_YbeD-like"/>
</dbReference>
<reference evidence="3 4" key="1">
    <citation type="submission" date="2020-08" db="EMBL/GenBank/DDBJ databases">
        <title>Genomic Encyclopedia of Type Strains, Phase IV (KMG-IV): sequencing the most valuable type-strain genomes for metagenomic binning, comparative biology and taxonomic classification.</title>
        <authorList>
            <person name="Goeker M."/>
        </authorList>
    </citation>
    <scope>NUCLEOTIDE SEQUENCE [LARGE SCALE GENOMIC DNA]</scope>
    <source>
        <strain evidence="3 4">DSM 29781</strain>
    </source>
</reference>
<dbReference type="PANTHER" id="PTHR38036:SF1">
    <property type="entry name" value="UPF0250 PROTEIN YBED"/>
    <property type="match status" value="1"/>
</dbReference>
<name>A0A7W8M9M9_9BURK</name>
<evidence type="ECO:0000256" key="2">
    <source>
        <dbReference type="HAMAP-Rule" id="MF_00659"/>
    </source>
</evidence>
<comment type="similarity">
    <text evidence="1 2">Belongs to the UPF0250 family.</text>
</comment>